<dbReference type="AlphaFoldDB" id="X0Y5P1"/>
<protein>
    <submittedName>
        <fullName evidence="1">Uncharacterized protein</fullName>
    </submittedName>
</protein>
<reference evidence="1" key="1">
    <citation type="journal article" date="2014" name="Front. Microbiol.">
        <title>High frequency of phylogenetically diverse reductive dehalogenase-homologous genes in deep subseafloor sedimentary metagenomes.</title>
        <authorList>
            <person name="Kawai M."/>
            <person name="Futagami T."/>
            <person name="Toyoda A."/>
            <person name="Takaki Y."/>
            <person name="Nishi S."/>
            <person name="Hori S."/>
            <person name="Arai W."/>
            <person name="Tsubouchi T."/>
            <person name="Morono Y."/>
            <person name="Uchiyama I."/>
            <person name="Ito T."/>
            <person name="Fujiyama A."/>
            <person name="Inagaki F."/>
            <person name="Takami H."/>
        </authorList>
    </citation>
    <scope>NUCLEOTIDE SEQUENCE</scope>
    <source>
        <strain evidence="1">Expedition CK06-06</strain>
    </source>
</reference>
<accession>X0Y5P1</accession>
<sequence length="50" mass="5461">VIDHPPRLNAADPAGDSLNENACVFVKKYAHYLSVVSCPLSVVFFLESVK</sequence>
<proteinExistence type="predicted"/>
<organism evidence="1">
    <name type="scientific">marine sediment metagenome</name>
    <dbReference type="NCBI Taxonomy" id="412755"/>
    <lineage>
        <taxon>unclassified sequences</taxon>
        <taxon>metagenomes</taxon>
        <taxon>ecological metagenomes</taxon>
    </lineage>
</organism>
<name>X0Y5P1_9ZZZZ</name>
<gene>
    <name evidence="1" type="ORF">S01H1_85775</name>
</gene>
<dbReference type="EMBL" id="BARS01059058">
    <property type="protein sequence ID" value="GAG42612.1"/>
    <property type="molecule type" value="Genomic_DNA"/>
</dbReference>
<comment type="caution">
    <text evidence="1">The sequence shown here is derived from an EMBL/GenBank/DDBJ whole genome shotgun (WGS) entry which is preliminary data.</text>
</comment>
<feature type="non-terminal residue" evidence="1">
    <location>
        <position position="1"/>
    </location>
</feature>
<evidence type="ECO:0000313" key="1">
    <source>
        <dbReference type="EMBL" id="GAG42612.1"/>
    </source>
</evidence>